<feature type="region of interest" description="Disordered" evidence="2">
    <location>
        <begin position="219"/>
        <end position="315"/>
    </location>
</feature>
<dbReference type="CDD" id="cd18793">
    <property type="entry name" value="SF2_C_SNF"/>
    <property type="match status" value="1"/>
</dbReference>
<reference evidence="4 5" key="1">
    <citation type="journal article" date="2013" name="BMC Genomics">
        <title>Reconstruction of the lipid metabolism for the microalga Monoraphidium neglectum from its genome sequence reveals characteristics suitable for biofuel production.</title>
        <authorList>
            <person name="Bogen C."/>
            <person name="Al-Dilaimi A."/>
            <person name="Albersmeier A."/>
            <person name="Wichmann J."/>
            <person name="Grundmann M."/>
            <person name="Rupp O."/>
            <person name="Lauersen K.J."/>
            <person name="Blifernez-Klassen O."/>
            <person name="Kalinowski J."/>
            <person name="Goesmann A."/>
            <person name="Mussgnug J.H."/>
            <person name="Kruse O."/>
        </authorList>
    </citation>
    <scope>NUCLEOTIDE SEQUENCE [LARGE SCALE GENOMIC DNA]</scope>
    <source>
        <strain evidence="4 5">SAG 48.87</strain>
    </source>
</reference>
<feature type="compositionally biased region" description="Gly residues" evidence="2">
    <location>
        <begin position="265"/>
        <end position="278"/>
    </location>
</feature>
<dbReference type="PANTHER" id="PTHR45629:SF7">
    <property type="entry name" value="DNA EXCISION REPAIR PROTEIN ERCC-6-RELATED"/>
    <property type="match status" value="1"/>
</dbReference>
<feature type="compositionally biased region" description="Acidic residues" evidence="2">
    <location>
        <begin position="220"/>
        <end position="243"/>
    </location>
</feature>
<organism evidence="4 5">
    <name type="scientific">Monoraphidium neglectum</name>
    <dbReference type="NCBI Taxonomy" id="145388"/>
    <lineage>
        <taxon>Eukaryota</taxon>
        <taxon>Viridiplantae</taxon>
        <taxon>Chlorophyta</taxon>
        <taxon>core chlorophytes</taxon>
        <taxon>Chlorophyceae</taxon>
        <taxon>CS clade</taxon>
        <taxon>Sphaeropleales</taxon>
        <taxon>Selenastraceae</taxon>
        <taxon>Monoraphidium</taxon>
    </lineage>
</organism>
<dbReference type="Gene3D" id="3.40.50.300">
    <property type="entry name" value="P-loop containing nucleotide triphosphate hydrolases"/>
    <property type="match status" value="1"/>
</dbReference>
<feature type="compositionally biased region" description="Gly residues" evidence="2">
    <location>
        <begin position="245"/>
        <end position="256"/>
    </location>
</feature>
<dbReference type="GO" id="GO:0016787">
    <property type="term" value="F:hydrolase activity"/>
    <property type="evidence" value="ECO:0007669"/>
    <property type="project" value="UniProtKB-KW"/>
</dbReference>
<accession>A0A0D2KB83</accession>
<dbReference type="KEGG" id="mng:MNEG_0465"/>
<feature type="domain" description="Helicase C-terminal" evidence="3">
    <location>
        <begin position="1"/>
        <end position="130"/>
    </location>
</feature>
<dbReference type="InterPro" id="IPR050496">
    <property type="entry name" value="SNF2_RAD54_helicase_repair"/>
</dbReference>
<dbReference type="SMART" id="SM00490">
    <property type="entry name" value="HELICc"/>
    <property type="match status" value="1"/>
</dbReference>
<gene>
    <name evidence="4" type="ORF">MNEG_0465</name>
</gene>
<evidence type="ECO:0000259" key="3">
    <source>
        <dbReference type="PROSITE" id="PS51194"/>
    </source>
</evidence>
<keyword evidence="1 4" id="KW-0378">Hydrolase</keyword>
<dbReference type="InterPro" id="IPR027417">
    <property type="entry name" value="P-loop_NTPase"/>
</dbReference>
<dbReference type="OrthoDB" id="543318at2759"/>
<dbReference type="PANTHER" id="PTHR45629">
    <property type="entry name" value="SNF2/RAD54 FAMILY MEMBER"/>
    <property type="match status" value="1"/>
</dbReference>
<name>A0A0D2KB83_9CHLO</name>
<dbReference type="SUPFAM" id="SSF52540">
    <property type="entry name" value="P-loop containing nucleoside triphosphate hydrolases"/>
    <property type="match status" value="1"/>
</dbReference>
<dbReference type="AlphaFoldDB" id="A0A0D2KB83"/>
<dbReference type="EMBL" id="KK100257">
    <property type="protein sequence ID" value="KIZ07478.1"/>
    <property type="molecule type" value="Genomic_DNA"/>
</dbReference>
<dbReference type="GeneID" id="25726583"/>
<dbReference type="InterPro" id="IPR001650">
    <property type="entry name" value="Helicase_C-like"/>
</dbReference>
<dbReference type="Proteomes" id="UP000054498">
    <property type="component" value="Unassembled WGS sequence"/>
</dbReference>
<dbReference type="EC" id="3.6.1.-" evidence="4"/>
<keyword evidence="5" id="KW-1185">Reference proteome</keyword>
<evidence type="ECO:0000256" key="2">
    <source>
        <dbReference type="SAM" id="MobiDB-lite"/>
    </source>
</evidence>
<protein>
    <submittedName>
        <fullName evidence="4">DNA excision repair protein ERCC-6</fullName>
        <ecNumber evidence="4">3.6.1.-</ecNumber>
    </submittedName>
</protein>
<dbReference type="PROSITE" id="PS51194">
    <property type="entry name" value="HELICASE_CTER"/>
    <property type="match status" value="1"/>
</dbReference>
<evidence type="ECO:0000256" key="1">
    <source>
        <dbReference type="ARBA" id="ARBA00022801"/>
    </source>
</evidence>
<proteinExistence type="predicted"/>
<evidence type="ECO:0000313" key="5">
    <source>
        <dbReference type="Proteomes" id="UP000054498"/>
    </source>
</evidence>
<sequence length="315" mass="33781">MLRIIEAFIQREQYDYLYIDGTVTGDERQRRVDEFNSRPSVFLFLATTGSGGVGLNLTAANRVVVFDPSWDPSQDLQAQDRAYRLGQRRDVQVYRLLATGTMEEMIYKRQVYKQQQTNQVIYGTTEKRHFEGVKGHKGKVGELFGIINLLKYTPEAVDTADIAAETAARLANSEEAASQGAAPADAAGAAAAAAGGAAAKPSYVIVTLDRPLEQIVAENAQEEEEEEGEGDASVDEEGEEESEAAGGGGDGKGGSQGQRRPGADGKAGPGGGGRGGGAALSRRWRQVIRDEEDEEEEEEEGEGQERAAAGPVGRR</sequence>
<evidence type="ECO:0000313" key="4">
    <source>
        <dbReference type="EMBL" id="KIZ07478.1"/>
    </source>
</evidence>
<feature type="compositionally biased region" description="Acidic residues" evidence="2">
    <location>
        <begin position="290"/>
        <end position="302"/>
    </location>
</feature>
<dbReference type="STRING" id="145388.A0A0D2KB83"/>
<dbReference type="RefSeq" id="XP_013906497.1">
    <property type="nucleotide sequence ID" value="XM_014051043.1"/>
</dbReference>
<dbReference type="InterPro" id="IPR049730">
    <property type="entry name" value="SNF2/RAD54-like_C"/>
</dbReference>
<dbReference type="Pfam" id="PF00271">
    <property type="entry name" value="Helicase_C"/>
    <property type="match status" value="1"/>
</dbReference>